<protein>
    <submittedName>
        <fullName evidence="2">Glycerol acyltransferase</fullName>
    </submittedName>
</protein>
<gene>
    <name evidence="2" type="ORF">DCF25_22655</name>
</gene>
<feature type="domain" description="Phospholipid/glycerol acyltransferase" evidence="1">
    <location>
        <begin position="36"/>
        <end position="179"/>
    </location>
</feature>
<sequence length="445" mass="50164">MPAWTAWQTDIVEVEARNVETLAQLYQEFNLGRTRLLLAFRHPSAVDPYVLSHLIWRDLPRVAREQQLNIGTAHSHFLYDRGIPLWAGSYFGEVFSRLGGIPIQRGKLDLLALKTARKLFCEGELPLAAAPEGGNNGHNEIVSPLEPGIAQLAFWCAEDLATQGRDEAVVVLPIGIQYRYVTPPWKQLAELMNQLEADCGIGYPSTENLRGLRQQFEKSWLVCEESVREGLGVEQIDLYSRLYRLAEHLLTLMEGYYADFYSVSFEEPDGSLGPNSQLSERLNALMDKALQVAESYFGLRSKGSVIDRCRKLEQAGWNRIFREDTLSLSAVELGLADRVAEEADLRMWHMRLIESFVAVTGRYVKDHPSVDRFAETVLLLRDMVAKLKGESPRRSRLGLQKAIVTVGRPLDAGARLGDYRKKRRGAIAQFTADLQSEMASLILTE</sequence>
<name>A0A2W4TL78_9CYAN</name>
<reference evidence="2 3" key="2">
    <citation type="submission" date="2018-06" db="EMBL/GenBank/DDBJ databases">
        <title>Metagenomic assembly of (sub)arctic Cyanobacteria and their associated microbiome from non-axenic cultures.</title>
        <authorList>
            <person name="Baurain D."/>
        </authorList>
    </citation>
    <scope>NUCLEOTIDE SEQUENCE [LARGE SCALE GENOMIC DNA]</scope>
    <source>
        <strain evidence="2">ULC129bin1</strain>
    </source>
</reference>
<dbReference type="InterPro" id="IPR002123">
    <property type="entry name" value="Plipid/glycerol_acylTrfase"/>
</dbReference>
<dbReference type="GO" id="GO:0016746">
    <property type="term" value="F:acyltransferase activity"/>
    <property type="evidence" value="ECO:0007669"/>
    <property type="project" value="UniProtKB-KW"/>
</dbReference>
<dbReference type="SUPFAM" id="SSF69593">
    <property type="entry name" value="Glycerol-3-phosphate (1)-acyltransferase"/>
    <property type="match status" value="1"/>
</dbReference>
<dbReference type="SMART" id="SM00563">
    <property type="entry name" value="PlsC"/>
    <property type="match status" value="1"/>
</dbReference>
<keyword evidence="2" id="KW-0012">Acyltransferase</keyword>
<reference evidence="3" key="1">
    <citation type="submission" date="2018-04" db="EMBL/GenBank/DDBJ databases">
        <authorList>
            <person name="Cornet L."/>
        </authorList>
    </citation>
    <scope>NUCLEOTIDE SEQUENCE [LARGE SCALE GENOMIC DNA]</scope>
</reference>
<evidence type="ECO:0000313" key="2">
    <source>
        <dbReference type="EMBL" id="PZO07737.1"/>
    </source>
</evidence>
<keyword evidence="2" id="KW-0808">Transferase</keyword>
<dbReference type="AlphaFoldDB" id="A0A2W4TL78"/>
<proteinExistence type="predicted"/>
<organism evidence="2 3">
    <name type="scientific">Leptolyngbya foveolarum</name>
    <dbReference type="NCBI Taxonomy" id="47253"/>
    <lineage>
        <taxon>Bacteria</taxon>
        <taxon>Bacillati</taxon>
        <taxon>Cyanobacteriota</taxon>
        <taxon>Cyanophyceae</taxon>
        <taxon>Leptolyngbyales</taxon>
        <taxon>Leptolyngbyaceae</taxon>
        <taxon>Leptolyngbya group</taxon>
        <taxon>Leptolyngbya</taxon>
    </lineage>
</organism>
<accession>A0A2W4TL78</accession>
<evidence type="ECO:0000259" key="1">
    <source>
        <dbReference type="SMART" id="SM00563"/>
    </source>
</evidence>
<evidence type="ECO:0000313" key="3">
    <source>
        <dbReference type="Proteomes" id="UP000249354"/>
    </source>
</evidence>
<comment type="caution">
    <text evidence="2">The sequence shown here is derived from an EMBL/GenBank/DDBJ whole genome shotgun (WGS) entry which is preliminary data.</text>
</comment>
<dbReference type="EMBL" id="QBMC01000297">
    <property type="protein sequence ID" value="PZO07737.1"/>
    <property type="molecule type" value="Genomic_DNA"/>
</dbReference>
<dbReference type="Pfam" id="PF01553">
    <property type="entry name" value="Acyltransferase"/>
    <property type="match status" value="1"/>
</dbReference>
<dbReference type="Proteomes" id="UP000249354">
    <property type="component" value="Unassembled WGS sequence"/>
</dbReference>